<evidence type="ECO:0000313" key="2">
    <source>
        <dbReference type="Proteomes" id="UP001596220"/>
    </source>
</evidence>
<proteinExistence type="predicted"/>
<dbReference type="Proteomes" id="UP001596220">
    <property type="component" value="Unassembled WGS sequence"/>
</dbReference>
<dbReference type="RefSeq" id="WP_380638763.1">
    <property type="nucleotide sequence ID" value="NZ_JBHSQO010000029.1"/>
</dbReference>
<keyword evidence="2" id="KW-1185">Reference proteome</keyword>
<evidence type="ECO:0000313" key="1">
    <source>
        <dbReference type="EMBL" id="MFC6092477.1"/>
    </source>
</evidence>
<sequence>MTPPRATSGRAGPADRVLFLSHADYVELKDRHPRLIKDDQVTVVPYPLLGKWVADERIRDVRASPNTVLMRDVRSGGYVPVESALTTLALAQAHVFTEVCQLLGATSLRTVESDREVGETAVTDRSTRDVSASLTPGVSAGWGSDTDFALGLRKEVRRDIEAGSTFAGGAPDIEGARAAEFDDVTRALGHLITLREFRTNPIRHYRAQVDFLSVAHKQVDLLLEFARGLSAVLPKRGELSLDVTLTNRFRWSTDTNRQQRFSIEVSFPDA</sequence>
<comment type="caution">
    <text evidence="1">The sequence shown here is derived from an EMBL/GenBank/DDBJ whole genome shotgun (WGS) entry which is preliminary data.</text>
</comment>
<protein>
    <submittedName>
        <fullName evidence="1">Uncharacterized protein</fullName>
    </submittedName>
</protein>
<reference evidence="2" key="1">
    <citation type="journal article" date="2019" name="Int. J. Syst. Evol. Microbiol.">
        <title>The Global Catalogue of Microorganisms (GCM) 10K type strain sequencing project: providing services to taxonomists for standard genome sequencing and annotation.</title>
        <authorList>
            <consortium name="The Broad Institute Genomics Platform"/>
            <consortium name="The Broad Institute Genome Sequencing Center for Infectious Disease"/>
            <person name="Wu L."/>
            <person name="Ma J."/>
        </authorList>
    </citation>
    <scope>NUCLEOTIDE SEQUENCE [LARGE SCALE GENOMIC DNA]</scope>
    <source>
        <strain evidence="2">CGMCC 4.7246</strain>
    </source>
</reference>
<dbReference type="EMBL" id="JBHSQO010000029">
    <property type="protein sequence ID" value="MFC6092477.1"/>
    <property type="molecule type" value="Genomic_DNA"/>
</dbReference>
<accession>A0ABW1PCE8</accession>
<gene>
    <name evidence="1" type="ORF">ACFP3R_24660</name>
</gene>
<organism evidence="1 2">
    <name type="scientific">Saccharothrix lopnurensis</name>
    <dbReference type="NCBI Taxonomy" id="1670621"/>
    <lineage>
        <taxon>Bacteria</taxon>
        <taxon>Bacillati</taxon>
        <taxon>Actinomycetota</taxon>
        <taxon>Actinomycetes</taxon>
        <taxon>Pseudonocardiales</taxon>
        <taxon>Pseudonocardiaceae</taxon>
        <taxon>Saccharothrix</taxon>
    </lineage>
</organism>
<name>A0ABW1PCE8_9PSEU</name>